<accession>A0A0C1E6T2</accession>
<organism evidence="2 3">
    <name type="scientific">Aspergillus ustus</name>
    <dbReference type="NCBI Taxonomy" id="40382"/>
    <lineage>
        <taxon>Eukaryota</taxon>
        <taxon>Fungi</taxon>
        <taxon>Dikarya</taxon>
        <taxon>Ascomycota</taxon>
        <taxon>Pezizomycotina</taxon>
        <taxon>Eurotiomycetes</taxon>
        <taxon>Eurotiomycetidae</taxon>
        <taxon>Eurotiales</taxon>
        <taxon>Aspergillaceae</taxon>
        <taxon>Aspergillus</taxon>
        <taxon>Aspergillus subgen. Nidulantes</taxon>
    </lineage>
</organism>
<feature type="region of interest" description="Disordered" evidence="1">
    <location>
        <begin position="255"/>
        <end position="334"/>
    </location>
</feature>
<comment type="caution">
    <text evidence="2">The sequence shown here is derived from an EMBL/GenBank/DDBJ whole genome shotgun (WGS) entry which is preliminary data.</text>
</comment>
<dbReference type="Proteomes" id="UP000053475">
    <property type="component" value="Unassembled WGS sequence"/>
</dbReference>
<dbReference type="AlphaFoldDB" id="A0A0C1E6T2"/>
<reference evidence="2 3" key="1">
    <citation type="submission" date="2014-11" db="EMBL/GenBank/DDBJ databases">
        <title>Genomics derived discovery of secondary metabolites biosynthetic gene clusters in Aspergillus ustus.</title>
        <authorList>
            <person name="Pi B."/>
            <person name="Dai F."/>
            <person name="Song X."/>
            <person name="Zhu C."/>
            <person name="Li H."/>
            <person name="Yu D."/>
        </authorList>
    </citation>
    <scope>NUCLEOTIDE SEQUENCE [LARGE SCALE GENOMIC DNA]</scope>
    <source>
        <strain evidence="2 3">3.3904</strain>
    </source>
</reference>
<proteinExistence type="predicted"/>
<evidence type="ECO:0000256" key="1">
    <source>
        <dbReference type="SAM" id="MobiDB-lite"/>
    </source>
</evidence>
<gene>
    <name evidence="2" type="ORF">HK57_00370</name>
</gene>
<evidence type="ECO:0000313" key="3">
    <source>
        <dbReference type="Proteomes" id="UP000053475"/>
    </source>
</evidence>
<feature type="compositionally biased region" description="Low complexity" evidence="1">
    <location>
        <begin position="293"/>
        <end position="305"/>
    </location>
</feature>
<sequence length="437" mass="42279">MASLLFAKRLWTGRCEVDDWKRSVMCGNNRPTAFRVDRFDALISSVRLDRKPDASRRDSPAQACWAALLGAGMLGCAAALPAGQLANGAKDDPVPAATGATPLPACTAPATAAPALAGSGGTPNPFMSGFGFPGFGMSGGFPGFPGSAGPGASQAGAIFLPSTFGPAVGPAGSQGLGGGSGFAFPGSSGFPGFSGLPGFGAPQPAAAPSSGSPGFGGDYGFGFPGFGGMFGGGSSPSSTAFAGFPGFMRFPGLTGGFGAPQAQPQAQATSTPAQPVSVPAASAHRANEACVVPDDISPASSAPDSNRAGSDSSNPAASLHNHQARQVAGTSEQGMIPPGFNSVFWSPPVIPFNTGFNADAFGVGFLGSGAVPSQASTSTAAPVAPTASSTPATATAAASPSTPASATVTSAACTATSASSTATPPTSSSTSSASPAE</sequence>
<name>A0A0C1E6T2_ASPUT</name>
<protein>
    <submittedName>
        <fullName evidence="2">Uncharacterized protein</fullName>
    </submittedName>
</protein>
<feature type="region of interest" description="Disordered" evidence="1">
    <location>
        <begin position="372"/>
        <end position="437"/>
    </location>
</feature>
<feature type="compositionally biased region" description="Low complexity" evidence="1">
    <location>
        <begin position="259"/>
        <end position="283"/>
    </location>
</feature>
<feature type="compositionally biased region" description="Polar residues" evidence="1">
    <location>
        <begin position="307"/>
        <end position="316"/>
    </location>
</feature>
<evidence type="ECO:0000313" key="2">
    <source>
        <dbReference type="EMBL" id="KIA75843.1"/>
    </source>
</evidence>
<keyword evidence="3" id="KW-1185">Reference proteome</keyword>
<dbReference type="EMBL" id="JOMC01000033">
    <property type="protein sequence ID" value="KIA75843.1"/>
    <property type="molecule type" value="Genomic_DNA"/>
</dbReference>